<dbReference type="EMBL" id="JADCNM010000001">
    <property type="protein sequence ID" value="KAG0503676.1"/>
    <property type="molecule type" value="Genomic_DNA"/>
</dbReference>
<gene>
    <name evidence="4" type="ORF">HPP92_003748</name>
</gene>
<dbReference type="OrthoDB" id="611190at2759"/>
<accession>A0A835S494</accession>
<reference evidence="4 5" key="1">
    <citation type="journal article" date="2020" name="Nat. Food">
        <title>A phased Vanilla planifolia genome enables genetic improvement of flavour and production.</title>
        <authorList>
            <person name="Hasing T."/>
            <person name="Tang H."/>
            <person name="Brym M."/>
            <person name="Khazi F."/>
            <person name="Huang T."/>
            <person name="Chambers A.H."/>
        </authorList>
    </citation>
    <scope>NUCLEOTIDE SEQUENCE [LARGE SCALE GENOMIC DNA]</scope>
    <source>
        <tissue evidence="4">Leaf</tissue>
    </source>
</reference>
<dbReference type="InterPro" id="IPR016024">
    <property type="entry name" value="ARM-type_fold"/>
</dbReference>
<dbReference type="Pfam" id="PF24714">
    <property type="entry name" value="TOR1L1_N"/>
    <property type="match status" value="1"/>
</dbReference>
<keyword evidence="2" id="KW-0812">Transmembrane</keyword>
<dbReference type="InterPro" id="IPR057600">
    <property type="entry name" value="TORTIFOLIA1/SINE1-2_N"/>
</dbReference>
<dbReference type="InterPro" id="IPR033337">
    <property type="entry name" value="TORTIFOLIA1/SINE1-2"/>
</dbReference>
<evidence type="ECO:0000259" key="3">
    <source>
        <dbReference type="Pfam" id="PF24714"/>
    </source>
</evidence>
<organism evidence="4 5">
    <name type="scientific">Vanilla planifolia</name>
    <name type="common">Vanilla</name>
    <dbReference type="NCBI Taxonomy" id="51239"/>
    <lineage>
        <taxon>Eukaryota</taxon>
        <taxon>Viridiplantae</taxon>
        <taxon>Streptophyta</taxon>
        <taxon>Embryophyta</taxon>
        <taxon>Tracheophyta</taxon>
        <taxon>Spermatophyta</taxon>
        <taxon>Magnoliopsida</taxon>
        <taxon>Liliopsida</taxon>
        <taxon>Asparagales</taxon>
        <taxon>Orchidaceae</taxon>
        <taxon>Vanilloideae</taxon>
        <taxon>Vanilleae</taxon>
        <taxon>Vanilla</taxon>
    </lineage>
</organism>
<dbReference type="AlphaFoldDB" id="A0A835S494"/>
<evidence type="ECO:0000313" key="5">
    <source>
        <dbReference type="Proteomes" id="UP000639772"/>
    </source>
</evidence>
<feature type="transmembrane region" description="Helical" evidence="2">
    <location>
        <begin position="615"/>
        <end position="635"/>
    </location>
</feature>
<proteinExistence type="predicted"/>
<dbReference type="PANTHER" id="PTHR31355">
    <property type="entry name" value="MICROTUBULE-ASSOCIATED PROTEIN TORTIFOLIA1"/>
    <property type="match status" value="1"/>
</dbReference>
<dbReference type="GO" id="GO:0005874">
    <property type="term" value="C:microtubule"/>
    <property type="evidence" value="ECO:0007669"/>
    <property type="project" value="InterPro"/>
</dbReference>
<dbReference type="InterPro" id="IPR011989">
    <property type="entry name" value="ARM-like"/>
</dbReference>
<feature type="domain" description="TORTIFOLIA1/SINE1-2 N-terminal" evidence="3">
    <location>
        <begin position="85"/>
        <end position="353"/>
    </location>
</feature>
<dbReference type="GO" id="GO:0008017">
    <property type="term" value="F:microtubule binding"/>
    <property type="evidence" value="ECO:0007669"/>
    <property type="project" value="InterPro"/>
</dbReference>
<keyword evidence="2" id="KW-0472">Membrane</keyword>
<dbReference type="SUPFAM" id="SSF48371">
    <property type="entry name" value="ARM repeat"/>
    <property type="match status" value="1"/>
</dbReference>
<dbReference type="PANTHER" id="PTHR31355:SF4">
    <property type="entry name" value="TOG DOMAIN-CONTAINING PROTEIN"/>
    <property type="match status" value="1"/>
</dbReference>
<evidence type="ECO:0000256" key="1">
    <source>
        <dbReference type="SAM" id="MobiDB-lite"/>
    </source>
</evidence>
<protein>
    <recommendedName>
        <fullName evidence="3">TORTIFOLIA1/SINE1-2 N-terminal domain-containing protein</fullName>
    </recommendedName>
</protein>
<dbReference type="Proteomes" id="UP000639772">
    <property type="component" value="Chromosome 1"/>
</dbReference>
<sequence length="648" mass="71473">MIIARKRKYLKICFHKRKGLIPKYDNLEDKTVKTQCSSARIFMFKFKINLAEEPIKPRSISKTLINSAAFNNRAPNPELENLEKDAESRRSAMKALKFYATNMDTKAIPQFLAQVSETNQGLPSGECTISLFEVLARVHGRSIVPQIESIITTIIRTLSTSAGSFPLHQACSKVVPAIARYGIDPSTPDGEKKEIIALLCNPLCDVLMSSNENLASGAALCLKALVESNNWKFASDNTINDVCLKVASALEEKTTQTNSHMGLAMALAKHNSSIAEGYVGSLIRSGLHILRIGSADNNSQKRFSAIQMVNFLMKCLDCRGISSEFAAVIDAMEKCQADQMPYVRGAAYEALQTARGIAPQKGSKLAMYSNPTILPNAQRIIEKSPHSVQDNMPKLTVEFPSPESHTVTSSIKHEALTDSPSSVKHGNYLSRRAQRRLWNNDLCGMDLSFKDSFLIKACSNSDLAQAEEEQMNNVNDHEISMTYAEEAASFTGFLQSSAGSTASRSTSPSPQRLRKQLTIDDIKIYTTPRKLIRSLQNQNGGKREDSEMLERNPIPCNMQCETTNEQKMVQSIESVSSTADPTEEIDQTRTSESASAGLKGKQIDTLKMAWCRKSFIVFVCGLAVLCVGILMLNLMKDGEEYSFGLVPT</sequence>
<keyword evidence="2" id="KW-1133">Transmembrane helix</keyword>
<evidence type="ECO:0000256" key="2">
    <source>
        <dbReference type="SAM" id="Phobius"/>
    </source>
</evidence>
<dbReference type="Gene3D" id="1.25.10.10">
    <property type="entry name" value="Leucine-rich Repeat Variant"/>
    <property type="match status" value="1"/>
</dbReference>
<name>A0A835S494_VANPL</name>
<evidence type="ECO:0000313" key="4">
    <source>
        <dbReference type="EMBL" id="KAG0503676.1"/>
    </source>
</evidence>
<feature type="region of interest" description="Disordered" evidence="1">
    <location>
        <begin position="575"/>
        <end position="594"/>
    </location>
</feature>
<comment type="caution">
    <text evidence="4">The sequence shown here is derived from an EMBL/GenBank/DDBJ whole genome shotgun (WGS) entry which is preliminary data.</text>
</comment>